<dbReference type="RefSeq" id="WP_060589982.1">
    <property type="nucleotide sequence ID" value="NZ_CAACYE020000001.1"/>
</dbReference>
<dbReference type="PROSITE" id="PS50043">
    <property type="entry name" value="HTH_LUXR_2"/>
    <property type="match status" value="1"/>
</dbReference>
<dbReference type="PROSITE" id="PS00622">
    <property type="entry name" value="HTH_LUXR_1"/>
    <property type="match status" value="1"/>
</dbReference>
<dbReference type="SUPFAM" id="SSF46894">
    <property type="entry name" value="C-terminal effector domain of the bipartite response regulators"/>
    <property type="match status" value="1"/>
</dbReference>
<dbReference type="InterPro" id="IPR016032">
    <property type="entry name" value="Sig_transdc_resp-reg_C-effctor"/>
</dbReference>
<evidence type="ECO:0000313" key="3">
    <source>
        <dbReference type="Proteomes" id="UP000057820"/>
    </source>
</evidence>
<dbReference type="Gene3D" id="1.10.10.10">
    <property type="entry name" value="Winged helix-like DNA-binding domain superfamily/Winged helix DNA-binding domain"/>
    <property type="match status" value="1"/>
</dbReference>
<dbReference type="SUPFAM" id="SSF52540">
    <property type="entry name" value="P-loop containing nucleoside triphosphate hydrolases"/>
    <property type="match status" value="1"/>
</dbReference>
<gene>
    <name evidence="2" type="primary">afsR_1</name>
    <name evidence="2" type="ORF">ERS450000_00292</name>
</gene>
<dbReference type="EMBL" id="LN868938">
    <property type="protein sequence ID" value="CRY73744.1"/>
    <property type="molecule type" value="Genomic_DNA"/>
</dbReference>
<dbReference type="InterPro" id="IPR036388">
    <property type="entry name" value="WH-like_DNA-bd_sf"/>
</dbReference>
<name>A0A0H5NEK9_NOCFR</name>
<dbReference type="PRINTS" id="PR00364">
    <property type="entry name" value="DISEASERSIST"/>
</dbReference>
<protein>
    <submittedName>
        <fullName evidence="2">Regulatory protein AfsR</fullName>
    </submittedName>
</protein>
<dbReference type="PRINTS" id="PR00038">
    <property type="entry name" value="HTHLUXR"/>
</dbReference>
<dbReference type="Pfam" id="PF13401">
    <property type="entry name" value="AAA_22"/>
    <property type="match status" value="1"/>
</dbReference>
<dbReference type="Proteomes" id="UP000057820">
    <property type="component" value="Chromosome 1"/>
</dbReference>
<sequence length="771" mass="83435">MADTAPLPGLPVELTSLVGRTVESAEIRRLLGNARLVTLTGMGGVGKTRLALQVARKARRGFADGALVVELAEVSDPALVPLTVAQGLGVSTHLPDVVATLIDYLRGRELLLVLDNCEHLLDESAVLVRNLLSACAALRILVTSREPLRVAGEHVFEVGPLGVGLPADCPGGPGDIRPDAVTLFVERAAAAAPGFRITPENAATIEELCRRLDGLPLAIELAAGRMRALSPRELLDRLADHHRLLSAGDRSASPRHQSLRATLDWSYGLCSPQERRLWERLSVFNGPVCLQVAESVCSDPGLPCEAVVDGMAALVDKSIVVRHVTGGRATYRMLETVREYGLRKLRARADDAAVVGRYRAYYQRLAREFDASWFGPGQERLVERMRGEHANLRAVLDSLLSDPAGGPAGLGMAAALFWYWLGCGQQREGRHWLDRALSSNTAPSSERAAALWSNGYLAVAEGKAVVALDLLRASQELAIELGDTVNLAHATHFRGVAEHNLGNTALGMKLIEEGSAMEEAGGPGLLHILALEQLGWAYCLRHEPERALEVLEQCRRALTARGERWLLSWINAFLGLAHWMRGEYGLADSHLREALTDKRAFHDALGIAVVMEVLAWVAAAEGRAEHAAGLMGAVRQVWEPLGEYPGGFELRNWSDRTARECRAVLGDRVFEAAFADGRRLGTERAVDFALGVPPRGDEPGAPRAADPVTALLTPRELEVGRLLAEGMTNKQIAQALVVALRTVDSHVEHIFAKLGVNSRTQAALLLSERGR</sequence>
<dbReference type="InterPro" id="IPR049945">
    <property type="entry name" value="AAA_22"/>
</dbReference>
<dbReference type="SUPFAM" id="SSF48452">
    <property type="entry name" value="TPR-like"/>
    <property type="match status" value="1"/>
</dbReference>
<dbReference type="InterPro" id="IPR027417">
    <property type="entry name" value="P-loop_NTPase"/>
</dbReference>
<dbReference type="KEGG" id="nfr:ERS450000_00292"/>
<dbReference type="InterPro" id="IPR000792">
    <property type="entry name" value="Tscrpt_reg_LuxR_C"/>
</dbReference>
<dbReference type="GO" id="GO:0006355">
    <property type="term" value="P:regulation of DNA-templated transcription"/>
    <property type="evidence" value="ECO:0007669"/>
    <property type="project" value="InterPro"/>
</dbReference>
<dbReference type="GO" id="GO:0016887">
    <property type="term" value="F:ATP hydrolysis activity"/>
    <property type="evidence" value="ECO:0007669"/>
    <property type="project" value="InterPro"/>
</dbReference>
<dbReference type="InterPro" id="IPR058852">
    <property type="entry name" value="HTH_77"/>
</dbReference>
<dbReference type="Gene3D" id="3.40.50.300">
    <property type="entry name" value="P-loop containing nucleotide triphosphate hydrolases"/>
    <property type="match status" value="1"/>
</dbReference>
<organism evidence="2 3">
    <name type="scientific">Nocardia farcinica</name>
    <dbReference type="NCBI Taxonomy" id="37329"/>
    <lineage>
        <taxon>Bacteria</taxon>
        <taxon>Bacillati</taxon>
        <taxon>Actinomycetota</taxon>
        <taxon>Actinomycetes</taxon>
        <taxon>Mycobacteriales</taxon>
        <taxon>Nocardiaceae</taxon>
        <taxon>Nocardia</taxon>
    </lineage>
</organism>
<dbReference type="Pfam" id="PF25872">
    <property type="entry name" value="HTH_77"/>
    <property type="match status" value="1"/>
</dbReference>
<dbReference type="Pfam" id="PF00196">
    <property type="entry name" value="GerE"/>
    <property type="match status" value="1"/>
</dbReference>
<reference evidence="3" key="1">
    <citation type="submission" date="2015-03" db="EMBL/GenBank/DDBJ databases">
        <authorList>
            <consortium name="Pathogen Informatics"/>
        </authorList>
    </citation>
    <scope>NUCLEOTIDE SEQUENCE [LARGE SCALE GENOMIC DNA]</scope>
    <source>
        <strain evidence="3">NCTC11134</strain>
    </source>
</reference>
<dbReference type="GO" id="GO:0003677">
    <property type="term" value="F:DNA binding"/>
    <property type="evidence" value="ECO:0007669"/>
    <property type="project" value="InterPro"/>
</dbReference>
<feature type="domain" description="HTH luxR-type" evidence="1">
    <location>
        <begin position="705"/>
        <end position="770"/>
    </location>
</feature>
<dbReference type="SMART" id="SM00421">
    <property type="entry name" value="HTH_LUXR"/>
    <property type="match status" value="1"/>
</dbReference>
<dbReference type="AlphaFoldDB" id="A0A0H5NEK9"/>
<evidence type="ECO:0000259" key="1">
    <source>
        <dbReference type="PROSITE" id="PS50043"/>
    </source>
</evidence>
<dbReference type="InterPro" id="IPR011990">
    <property type="entry name" value="TPR-like_helical_dom_sf"/>
</dbReference>
<dbReference type="PANTHER" id="PTHR47691">
    <property type="entry name" value="REGULATOR-RELATED"/>
    <property type="match status" value="1"/>
</dbReference>
<proteinExistence type="predicted"/>
<dbReference type="PANTHER" id="PTHR47691:SF3">
    <property type="entry name" value="HTH-TYPE TRANSCRIPTIONAL REGULATOR RV0890C-RELATED"/>
    <property type="match status" value="1"/>
</dbReference>
<evidence type="ECO:0000313" key="2">
    <source>
        <dbReference type="EMBL" id="CRY73744.1"/>
    </source>
</evidence>
<accession>A0A0H5NEK9</accession>
<dbReference type="CDD" id="cd06170">
    <property type="entry name" value="LuxR_C_like"/>
    <property type="match status" value="1"/>
</dbReference>
<dbReference type="Gene3D" id="1.25.40.10">
    <property type="entry name" value="Tetratricopeptide repeat domain"/>
    <property type="match status" value="1"/>
</dbReference>